<evidence type="ECO:0000313" key="8">
    <source>
        <dbReference type="Proteomes" id="UP001172457"/>
    </source>
</evidence>
<dbReference type="Pfam" id="PF03106">
    <property type="entry name" value="WRKY"/>
    <property type="match status" value="1"/>
</dbReference>
<dbReference type="Gene3D" id="2.20.25.80">
    <property type="entry name" value="WRKY domain"/>
    <property type="match status" value="1"/>
</dbReference>
<comment type="caution">
    <text evidence="7">The sequence shown here is derived from an EMBL/GenBank/DDBJ whole genome shotgun (WGS) entry which is preliminary data.</text>
</comment>
<dbReference type="Proteomes" id="UP001172457">
    <property type="component" value="Chromosome 6"/>
</dbReference>
<keyword evidence="4" id="KW-0804">Transcription</keyword>
<protein>
    <recommendedName>
        <fullName evidence="6">WRKY domain-containing protein</fullName>
    </recommendedName>
</protein>
<dbReference type="InterPro" id="IPR044810">
    <property type="entry name" value="WRKY_plant"/>
</dbReference>
<evidence type="ECO:0000256" key="3">
    <source>
        <dbReference type="ARBA" id="ARBA00023125"/>
    </source>
</evidence>
<feature type="domain" description="WRKY" evidence="6">
    <location>
        <begin position="168"/>
        <end position="231"/>
    </location>
</feature>
<evidence type="ECO:0000259" key="6">
    <source>
        <dbReference type="PROSITE" id="PS50811"/>
    </source>
</evidence>
<dbReference type="SUPFAM" id="SSF118290">
    <property type="entry name" value="WRKY DNA-binding domain"/>
    <property type="match status" value="1"/>
</dbReference>
<dbReference type="GO" id="GO:0003700">
    <property type="term" value="F:DNA-binding transcription factor activity"/>
    <property type="evidence" value="ECO:0007669"/>
    <property type="project" value="InterPro"/>
</dbReference>
<dbReference type="AlphaFoldDB" id="A0AA38SLG5"/>
<dbReference type="PROSITE" id="PS50811">
    <property type="entry name" value="WRKY"/>
    <property type="match status" value="1"/>
</dbReference>
<gene>
    <name evidence="7" type="ORF">OSB04_024596</name>
</gene>
<evidence type="ECO:0000256" key="1">
    <source>
        <dbReference type="ARBA" id="ARBA00004123"/>
    </source>
</evidence>
<evidence type="ECO:0000313" key="7">
    <source>
        <dbReference type="EMBL" id="KAJ9544889.1"/>
    </source>
</evidence>
<evidence type="ECO:0000256" key="4">
    <source>
        <dbReference type="ARBA" id="ARBA00023163"/>
    </source>
</evidence>
<keyword evidence="2" id="KW-0805">Transcription regulation</keyword>
<dbReference type="SMART" id="SM00774">
    <property type="entry name" value="WRKY"/>
    <property type="match status" value="1"/>
</dbReference>
<dbReference type="GO" id="GO:0043565">
    <property type="term" value="F:sequence-specific DNA binding"/>
    <property type="evidence" value="ECO:0007669"/>
    <property type="project" value="InterPro"/>
</dbReference>
<dbReference type="InterPro" id="IPR003657">
    <property type="entry name" value="WRKY_dom"/>
</dbReference>
<keyword evidence="5" id="KW-0539">Nucleus</keyword>
<keyword evidence="3" id="KW-0238">DNA-binding</keyword>
<dbReference type="EMBL" id="JARYMX010000006">
    <property type="protein sequence ID" value="KAJ9544889.1"/>
    <property type="molecule type" value="Genomic_DNA"/>
</dbReference>
<keyword evidence="8" id="KW-1185">Reference proteome</keyword>
<accession>A0AA38SLG5</accession>
<comment type="subcellular location">
    <subcellularLocation>
        <location evidence="1">Nucleus</location>
    </subcellularLocation>
</comment>
<sequence length="371" mass="41954">MESPTAWVESLPVNRKKAIHELTQGQEWTDKLREILRGSENIECDPISLDGIVGQIMGMFDNTLTIIGSCSSNKTIKFPTNMDEQNSMKSDEPFQLQTRCLDSSRSSGEHKSTNCSESLRLQTNYLDSSHSSNEQKSRTCDESSRMIIPGKTKRGCYKRKNSWASTQITSILTDDGHAWRKYGQKKILESKHERSYYRCTYKVDQGCQATKQVQMIEDEPPLYKITYMKSHTCKNLQRAPQIILDSPDPRDTSILVNFGAKGITGNKQVNPLFHIMKHESEDSSPSLSNWRDNKSTPSTNCLSLDLFAVGSQVPLESVSNSKGLDHEAFLWSKHGNMTSSGTYSSMASTQWHEMDHMFGSNDFNDFPFSVL</sequence>
<evidence type="ECO:0000256" key="2">
    <source>
        <dbReference type="ARBA" id="ARBA00023015"/>
    </source>
</evidence>
<reference evidence="7" key="1">
    <citation type="submission" date="2023-03" db="EMBL/GenBank/DDBJ databases">
        <title>Chromosome-scale reference genome and RAD-based genetic map of yellow starthistle (Centaurea solstitialis) reveal putative structural variation and QTLs associated with invader traits.</title>
        <authorList>
            <person name="Reatini B."/>
            <person name="Cang F.A."/>
            <person name="Jiang Q."/>
            <person name="Mckibben M.T.W."/>
            <person name="Barker M.S."/>
            <person name="Rieseberg L.H."/>
            <person name="Dlugosch K.M."/>
        </authorList>
    </citation>
    <scope>NUCLEOTIDE SEQUENCE</scope>
    <source>
        <strain evidence="7">CAN-66</strain>
        <tissue evidence="7">Leaf</tissue>
    </source>
</reference>
<name>A0AA38SLG5_9ASTR</name>
<dbReference type="GO" id="GO:0005634">
    <property type="term" value="C:nucleus"/>
    <property type="evidence" value="ECO:0007669"/>
    <property type="project" value="UniProtKB-SubCell"/>
</dbReference>
<organism evidence="7 8">
    <name type="scientific">Centaurea solstitialis</name>
    <name type="common">yellow star-thistle</name>
    <dbReference type="NCBI Taxonomy" id="347529"/>
    <lineage>
        <taxon>Eukaryota</taxon>
        <taxon>Viridiplantae</taxon>
        <taxon>Streptophyta</taxon>
        <taxon>Embryophyta</taxon>
        <taxon>Tracheophyta</taxon>
        <taxon>Spermatophyta</taxon>
        <taxon>Magnoliopsida</taxon>
        <taxon>eudicotyledons</taxon>
        <taxon>Gunneridae</taxon>
        <taxon>Pentapetalae</taxon>
        <taxon>asterids</taxon>
        <taxon>campanulids</taxon>
        <taxon>Asterales</taxon>
        <taxon>Asteraceae</taxon>
        <taxon>Carduoideae</taxon>
        <taxon>Cardueae</taxon>
        <taxon>Centaureinae</taxon>
        <taxon>Centaurea</taxon>
    </lineage>
</organism>
<evidence type="ECO:0000256" key="5">
    <source>
        <dbReference type="ARBA" id="ARBA00023242"/>
    </source>
</evidence>
<dbReference type="PANTHER" id="PTHR31282">
    <property type="entry name" value="WRKY TRANSCRIPTION FACTOR 21-RELATED"/>
    <property type="match status" value="1"/>
</dbReference>
<proteinExistence type="predicted"/>
<dbReference type="InterPro" id="IPR036576">
    <property type="entry name" value="WRKY_dom_sf"/>
</dbReference>